<evidence type="ECO:0000313" key="3">
    <source>
        <dbReference type="EMBL" id="MCT4700542.1"/>
    </source>
</evidence>
<sequence>MLPNWRWLLLLIFLCCHTATAWCFNLAAEEFHLEPQIIYAIAKAESNLNTNAIHTNHNGSFDIGLMQINSIHEPELGRLGISMDELMEPCKNIIVGTWLLRKSIDRAGELWKGIALYHSATPAYGIKYVLRIRSIYSRLSNQELRNFDKDAG</sequence>
<feature type="signal peptide" evidence="1">
    <location>
        <begin position="1"/>
        <end position="21"/>
    </location>
</feature>
<name>A0A9X2W5G1_9ENTR</name>
<dbReference type="CDD" id="cd13400">
    <property type="entry name" value="LT_IagB-like"/>
    <property type="match status" value="1"/>
</dbReference>
<dbReference type="InterPro" id="IPR008258">
    <property type="entry name" value="Transglycosylase_SLT_dom_1"/>
</dbReference>
<evidence type="ECO:0000256" key="1">
    <source>
        <dbReference type="SAM" id="SignalP"/>
    </source>
</evidence>
<organism evidence="3 4">
    <name type="scientific">Dryocola boscaweniae</name>
    <dbReference type="NCBI Taxonomy" id="2925397"/>
    <lineage>
        <taxon>Bacteria</taxon>
        <taxon>Pseudomonadati</taxon>
        <taxon>Pseudomonadota</taxon>
        <taxon>Gammaproteobacteria</taxon>
        <taxon>Enterobacterales</taxon>
        <taxon>Enterobacteriaceae</taxon>
        <taxon>Dryocola</taxon>
    </lineage>
</organism>
<feature type="chain" id="PRO_5040767341" evidence="1">
    <location>
        <begin position="22"/>
        <end position="152"/>
    </location>
</feature>
<dbReference type="RefSeq" id="WP_271121414.1">
    <property type="nucleotide sequence ID" value="NZ_JALHAN010000053.1"/>
</dbReference>
<comment type="caution">
    <text evidence="3">The sequence shown here is derived from an EMBL/GenBank/DDBJ whole genome shotgun (WGS) entry which is preliminary data.</text>
</comment>
<dbReference type="Gene3D" id="1.10.530.10">
    <property type="match status" value="1"/>
</dbReference>
<dbReference type="AlphaFoldDB" id="A0A9X2W5G1"/>
<keyword evidence="1" id="KW-0732">Signal</keyword>
<dbReference type="InterPro" id="IPR023346">
    <property type="entry name" value="Lysozyme-like_dom_sf"/>
</dbReference>
<reference evidence="3" key="1">
    <citation type="submission" date="2022-03" db="EMBL/GenBank/DDBJ databases">
        <title>Proposal of a novel genus Dryocolo and two novel species.</title>
        <authorList>
            <person name="Maddock D.W."/>
            <person name="Brady C.L."/>
            <person name="Denman S."/>
            <person name="Arnold D."/>
        </authorList>
    </citation>
    <scope>NUCLEOTIDE SEQUENCE</scope>
    <source>
        <strain evidence="3">H6W4</strain>
    </source>
</reference>
<dbReference type="EMBL" id="JALHAP010000066">
    <property type="protein sequence ID" value="MCT4700542.1"/>
    <property type="molecule type" value="Genomic_DNA"/>
</dbReference>
<evidence type="ECO:0000313" key="4">
    <source>
        <dbReference type="Proteomes" id="UP001150641"/>
    </source>
</evidence>
<accession>A0A9X2W5G1</accession>
<keyword evidence="4" id="KW-1185">Reference proteome</keyword>
<protein>
    <submittedName>
        <fullName evidence="3">Lytic transglycosylase domain-containing protein</fullName>
    </submittedName>
</protein>
<dbReference type="SUPFAM" id="SSF53955">
    <property type="entry name" value="Lysozyme-like"/>
    <property type="match status" value="1"/>
</dbReference>
<dbReference type="Pfam" id="PF01464">
    <property type="entry name" value="SLT"/>
    <property type="match status" value="1"/>
</dbReference>
<evidence type="ECO:0000259" key="2">
    <source>
        <dbReference type="Pfam" id="PF01464"/>
    </source>
</evidence>
<proteinExistence type="predicted"/>
<feature type="domain" description="Transglycosylase SLT" evidence="2">
    <location>
        <begin position="23"/>
        <end position="119"/>
    </location>
</feature>
<dbReference type="Proteomes" id="UP001150641">
    <property type="component" value="Unassembled WGS sequence"/>
</dbReference>
<gene>
    <name evidence="3" type="ORF">MUA00_01735</name>
</gene>